<dbReference type="InParanoid" id="F0YPC5"/>
<dbReference type="AlphaFoldDB" id="F0YPC5"/>
<dbReference type="RefSeq" id="XP_009042266.1">
    <property type="nucleotide sequence ID" value="XM_009044018.1"/>
</dbReference>
<evidence type="ECO:0000259" key="1">
    <source>
        <dbReference type="Pfam" id="PF13472"/>
    </source>
</evidence>
<dbReference type="GeneID" id="20218763"/>
<dbReference type="EMBL" id="GL833213">
    <property type="protein sequence ID" value="EGB03034.1"/>
    <property type="molecule type" value="Genomic_DNA"/>
</dbReference>
<dbReference type="Proteomes" id="UP000002729">
    <property type="component" value="Unassembled WGS sequence"/>
</dbReference>
<gene>
    <name evidence="2" type="ORF">AURANDRAFT_17005</name>
</gene>
<protein>
    <recommendedName>
        <fullName evidence="1">SGNH hydrolase-type esterase domain-containing protein</fullName>
    </recommendedName>
</protein>
<dbReference type="SUPFAM" id="SSF52266">
    <property type="entry name" value="SGNH hydrolase"/>
    <property type="match status" value="1"/>
</dbReference>
<keyword evidence="3" id="KW-1185">Reference proteome</keyword>
<feature type="non-terminal residue" evidence="2">
    <location>
        <position position="1"/>
    </location>
</feature>
<dbReference type="InterPro" id="IPR013830">
    <property type="entry name" value="SGNH_hydro"/>
</dbReference>
<dbReference type="InterPro" id="IPR036514">
    <property type="entry name" value="SGNH_hydro_sf"/>
</dbReference>
<sequence>PAAGSIVFVGSQTFQNWDSLKKDMHGLPVVNCGFVGAMSKHLVTYAHHVVALRPRLIVWCCGAADLEWGRAPEQPFETFKRALREFRGVHPELPVVYVS</sequence>
<feature type="non-terminal residue" evidence="2">
    <location>
        <position position="99"/>
    </location>
</feature>
<dbReference type="KEGG" id="aaf:AURANDRAFT_17005"/>
<dbReference type="Gene3D" id="3.40.50.1110">
    <property type="entry name" value="SGNH hydrolase"/>
    <property type="match status" value="1"/>
</dbReference>
<organism evidence="3">
    <name type="scientific">Aureococcus anophagefferens</name>
    <name type="common">Harmful bloom alga</name>
    <dbReference type="NCBI Taxonomy" id="44056"/>
    <lineage>
        <taxon>Eukaryota</taxon>
        <taxon>Sar</taxon>
        <taxon>Stramenopiles</taxon>
        <taxon>Ochrophyta</taxon>
        <taxon>Pelagophyceae</taxon>
        <taxon>Pelagomonadales</taxon>
        <taxon>Pelagomonadaceae</taxon>
        <taxon>Aureococcus</taxon>
    </lineage>
</organism>
<accession>F0YPC5</accession>
<proteinExistence type="predicted"/>
<evidence type="ECO:0000313" key="2">
    <source>
        <dbReference type="EMBL" id="EGB03034.1"/>
    </source>
</evidence>
<feature type="domain" description="SGNH hydrolase-type esterase" evidence="1">
    <location>
        <begin position="10"/>
        <end position="96"/>
    </location>
</feature>
<name>F0YPC5_AURAN</name>
<reference evidence="2 3" key="1">
    <citation type="journal article" date="2011" name="Proc. Natl. Acad. Sci. U.S.A.">
        <title>Niche of harmful alga Aureococcus anophagefferens revealed through ecogenomics.</title>
        <authorList>
            <person name="Gobler C.J."/>
            <person name="Berry D.L."/>
            <person name="Dyhrman S.T."/>
            <person name="Wilhelm S.W."/>
            <person name="Salamov A."/>
            <person name="Lobanov A.V."/>
            <person name="Zhang Y."/>
            <person name="Collier J.L."/>
            <person name="Wurch L.L."/>
            <person name="Kustka A.B."/>
            <person name="Dill B.D."/>
            <person name="Shah M."/>
            <person name="VerBerkmoes N.C."/>
            <person name="Kuo A."/>
            <person name="Terry A."/>
            <person name="Pangilinan J."/>
            <person name="Lindquist E.A."/>
            <person name="Lucas S."/>
            <person name="Paulsen I.T."/>
            <person name="Hattenrath-Lehmann T.K."/>
            <person name="Talmage S.C."/>
            <person name="Walker E.A."/>
            <person name="Koch F."/>
            <person name="Burson A.M."/>
            <person name="Marcoval M.A."/>
            <person name="Tang Y.Z."/>
            <person name="Lecleir G.R."/>
            <person name="Coyne K.J."/>
            <person name="Berg G.M."/>
            <person name="Bertrand E.M."/>
            <person name="Saito M.A."/>
            <person name="Gladyshev V.N."/>
            <person name="Grigoriev I.V."/>
        </authorList>
    </citation>
    <scope>NUCLEOTIDE SEQUENCE [LARGE SCALE GENOMIC DNA]</scope>
    <source>
        <strain evidence="3">CCMP 1984</strain>
    </source>
</reference>
<evidence type="ECO:0000313" key="3">
    <source>
        <dbReference type="Proteomes" id="UP000002729"/>
    </source>
</evidence>
<dbReference type="Pfam" id="PF13472">
    <property type="entry name" value="Lipase_GDSL_2"/>
    <property type="match status" value="1"/>
</dbReference>